<feature type="compositionally biased region" description="Low complexity" evidence="1">
    <location>
        <begin position="33"/>
        <end position="42"/>
    </location>
</feature>
<feature type="domain" description="RanBD1" evidence="2">
    <location>
        <begin position="373"/>
        <end position="492"/>
    </location>
</feature>
<feature type="compositionally biased region" description="Low complexity" evidence="1">
    <location>
        <begin position="104"/>
        <end position="141"/>
    </location>
</feature>
<feature type="compositionally biased region" description="Low complexity" evidence="1">
    <location>
        <begin position="200"/>
        <end position="210"/>
    </location>
</feature>
<dbReference type="InterPro" id="IPR011993">
    <property type="entry name" value="PH-like_dom_sf"/>
</dbReference>
<sequence>MGKRKGEEAGIDMQVQKHNYDSNRVAKGPPPASGMAASSSSSFTSRVIRKGKRKSTGAKTNGSSSGGMFAGVNLSSSNGTKPAGNPFQGINLLGSSSGGGMGGSSSATSTSMFGSGTSIDAKISSSNGTSSATASAGSSKSEQVLKNTAALNKSFCKWVDAEMGKGGSEPLTDGVLGYIKYAKEQAEKFGADASMSSGSSSATSMFPSSSVNSTSTDKKPDGSSKMMFGDASSSGADGLFAYGSSSGDASALFSGSLGKDSPAGKSTGGESSSKSGLFNSAGASGGGLFGSGSGATTSSGGLFGSSGSAAPAGGLFGSSGSTPAGGLFGGAGSSGGSSFLNGSSNGVKAEEDGDEDTDPSEKEETVQVEDNVRDDETLVHKVRAKVNYLKNNEWASKGLGDLSVLQEKATKNLYLVLRSETGRITANIPVSKSTDIKVNEKGKAVTFAAVSYAEDESGNAVAENDGKPTGFMIRVKTLDMANTLSQKIKGAL</sequence>
<feature type="compositionally biased region" description="Basic residues" evidence="1">
    <location>
        <begin position="47"/>
        <end position="56"/>
    </location>
</feature>
<feature type="compositionally biased region" description="Basic and acidic residues" evidence="1">
    <location>
        <begin position="359"/>
        <end position="374"/>
    </location>
</feature>
<dbReference type="PANTHER" id="PTHR23138">
    <property type="entry name" value="RAN BINDING PROTEIN"/>
    <property type="match status" value="1"/>
</dbReference>
<feature type="region of interest" description="Disordered" evidence="1">
    <location>
        <begin position="200"/>
        <end position="229"/>
    </location>
</feature>
<dbReference type="SUPFAM" id="SSF50729">
    <property type="entry name" value="PH domain-like"/>
    <property type="match status" value="1"/>
</dbReference>
<dbReference type="InterPro" id="IPR045255">
    <property type="entry name" value="RanBP1-like"/>
</dbReference>
<proteinExistence type="predicted"/>
<gene>
    <name evidence="3" type="ORF">QSP1433_LOCUS9720</name>
</gene>
<name>A0A7S2WI87_9STRA</name>
<dbReference type="EMBL" id="HBHK01015459">
    <property type="protein sequence ID" value="CAD9687989.1"/>
    <property type="molecule type" value="Transcribed_RNA"/>
</dbReference>
<dbReference type="Gene3D" id="2.30.29.30">
    <property type="entry name" value="Pleckstrin-homology domain (PH domain)/Phosphotyrosine-binding domain (PTB)"/>
    <property type="match status" value="1"/>
</dbReference>
<dbReference type="AlphaFoldDB" id="A0A7S2WI87"/>
<dbReference type="PANTHER" id="PTHR23138:SF141">
    <property type="entry name" value="NUCLEAR PORE COMPLEX PROTEIN NUP50"/>
    <property type="match status" value="1"/>
</dbReference>
<accession>A0A7S2WI87</accession>
<protein>
    <recommendedName>
        <fullName evidence="2">RanBD1 domain-containing protein</fullName>
    </recommendedName>
</protein>
<dbReference type="InterPro" id="IPR000156">
    <property type="entry name" value="Ran_bind_dom"/>
</dbReference>
<dbReference type="SMART" id="SM00160">
    <property type="entry name" value="RanBD"/>
    <property type="match status" value="1"/>
</dbReference>
<evidence type="ECO:0000259" key="2">
    <source>
        <dbReference type="PROSITE" id="PS50196"/>
    </source>
</evidence>
<evidence type="ECO:0000313" key="3">
    <source>
        <dbReference type="EMBL" id="CAD9687989.1"/>
    </source>
</evidence>
<evidence type="ECO:0000256" key="1">
    <source>
        <dbReference type="SAM" id="MobiDB-lite"/>
    </source>
</evidence>
<dbReference type="Pfam" id="PF00638">
    <property type="entry name" value="Ran_BP1"/>
    <property type="match status" value="1"/>
</dbReference>
<reference evidence="3" key="1">
    <citation type="submission" date="2021-01" db="EMBL/GenBank/DDBJ databases">
        <authorList>
            <person name="Corre E."/>
            <person name="Pelletier E."/>
            <person name="Niang G."/>
            <person name="Scheremetjew M."/>
            <person name="Finn R."/>
            <person name="Kale V."/>
            <person name="Holt S."/>
            <person name="Cochrane G."/>
            <person name="Meng A."/>
            <person name="Brown T."/>
            <person name="Cohen L."/>
        </authorList>
    </citation>
    <scope>NUCLEOTIDE SEQUENCE</scope>
    <source>
        <strain evidence="3">NY070348D</strain>
    </source>
</reference>
<feature type="compositionally biased region" description="Low complexity" evidence="1">
    <location>
        <begin position="264"/>
        <end position="279"/>
    </location>
</feature>
<feature type="region of interest" description="Disordered" evidence="1">
    <location>
        <begin position="339"/>
        <end position="374"/>
    </location>
</feature>
<feature type="region of interest" description="Disordered" evidence="1">
    <location>
        <begin position="253"/>
        <end position="279"/>
    </location>
</feature>
<dbReference type="PROSITE" id="PS50196">
    <property type="entry name" value="RANBD1"/>
    <property type="match status" value="1"/>
</dbReference>
<organism evidence="3">
    <name type="scientific">Mucochytrium quahogii</name>
    <dbReference type="NCBI Taxonomy" id="96639"/>
    <lineage>
        <taxon>Eukaryota</taxon>
        <taxon>Sar</taxon>
        <taxon>Stramenopiles</taxon>
        <taxon>Bigyra</taxon>
        <taxon>Labyrinthulomycetes</taxon>
        <taxon>Thraustochytrida</taxon>
        <taxon>Thraustochytriidae</taxon>
        <taxon>Mucochytrium</taxon>
    </lineage>
</organism>
<feature type="region of interest" description="Disordered" evidence="1">
    <location>
        <begin position="1"/>
        <end position="143"/>
    </location>
</feature>